<evidence type="ECO:0000313" key="1">
    <source>
        <dbReference type="EMBL" id="MQM01878.1"/>
    </source>
</evidence>
<dbReference type="Pfam" id="PF05514">
    <property type="entry name" value="HR_lesion"/>
    <property type="match status" value="1"/>
</dbReference>
<name>A0A843W4J2_COLES</name>
<dbReference type="EMBL" id="NMUH01002751">
    <property type="protein sequence ID" value="MQM01878.1"/>
    <property type="molecule type" value="Genomic_DNA"/>
</dbReference>
<sequence length="144" mass="15707">MGRLSDRIRGQKTHAQCPESLTRPAAALFAESLPSRVTGVGGPLLNGTGLQTPPWSRLVFCLSSLEGSAAARASKICSCSSEISSKMGFVSFVGRVLFASVFLLSAYQEPHHEREQCHEFLQPALSTPYGKRGNLCYQRRLPRP</sequence>
<keyword evidence="2" id="KW-1185">Reference proteome</keyword>
<dbReference type="Proteomes" id="UP000652761">
    <property type="component" value="Unassembled WGS sequence"/>
</dbReference>
<protein>
    <submittedName>
        <fullName evidence="1">Uncharacterized protein</fullName>
    </submittedName>
</protein>
<accession>A0A843W4J2</accession>
<evidence type="ECO:0000313" key="2">
    <source>
        <dbReference type="Proteomes" id="UP000652761"/>
    </source>
</evidence>
<proteinExistence type="predicted"/>
<comment type="caution">
    <text evidence="1">The sequence shown here is derived from an EMBL/GenBank/DDBJ whole genome shotgun (WGS) entry which is preliminary data.</text>
</comment>
<dbReference type="InterPro" id="IPR008637">
    <property type="entry name" value="HR_lesion"/>
</dbReference>
<reference evidence="1" key="1">
    <citation type="submission" date="2017-07" db="EMBL/GenBank/DDBJ databases">
        <title>Taro Niue Genome Assembly and Annotation.</title>
        <authorList>
            <person name="Atibalentja N."/>
            <person name="Keating K."/>
            <person name="Fields C.J."/>
        </authorList>
    </citation>
    <scope>NUCLEOTIDE SEQUENCE</scope>
    <source>
        <strain evidence="1">Niue_2</strain>
        <tissue evidence="1">Leaf</tissue>
    </source>
</reference>
<organism evidence="1 2">
    <name type="scientific">Colocasia esculenta</name>
    <name type="common">Wild taro</name>
    <name type="synonym">Arum esculentum</name>
    <dbReference type="NCBI Taxonomy" id="4460"/>
    <lineage>
        <taxon>Eukaryota</taxon>
        <taxon>Viridiplantae</taxon>
        <taxon>Streptophyta</taxon>
        <taxon>Embryophyta</taxon>
        <taxon>Tracheophyta</taxon>
        <taxon>Spermatophyta</taxon>
        <taxon>Magnoliopsida</taxon>
        <taxon>Liliopsida</taxon>
        <taxon>Araceae</taxon>
        <taxon>Aroideae</taxon>
        <taxon>Colocasieae</taxon>
        <taxon>Colocasia</taxon>
    </lineage>
</organism>
<dbReference type="AlphaFoldDB" id="A0A843W4J2"/>
<gene>
    <name evidence="1" type="ORF">Taro_034637</name>
</gene>